<dbReference type="PATRIC" id="fig|1288963.3.peg.4110"/>
<dbReference type="Proteomes" id="UP000013909">
    <property type="component" value="Unassembled WGS sequence"/>
</dbReference>
<reference evidence="2 3" key="1">
    <citation type="submission" date="2013-02" db="EMBL/GenBank/DDBJ databases">
        <title>A novel strain isolated from Lonar lake, Maharashtra, India.</title>
        <authorList>
            <person name="Singh A."/>
        </authorList>
    </citation>
    <scope>NUCLEOTIDE SEQUENCE [LARGE SCALE GENOMIC DNA]</scope>
    <source>
        <strain evidence="2 3">AK24</strain>
    </source>
</reference>
<sequence>MNELPVQEGTIALTQGQIVDVKNGTILSNHTLLIQEGRIQSIFPDGTKGLPAGTNVFDCEGSYVMPGLIDVHFHLDQLRGLPNLFLKKGITALRDPGAWIEAYGNERRRGLPIPRLYLTGPHLDMFPPAHPKDALIVRDEAEARQQVRNLVARGASAIKIYYRLSLGLIEAVADESQKLGVPTTAHLEISDAADVLRAGVNGIEHVTSVGLALVPTFEAEAYRQKVLADNNARREGRYEMWSGLDFTVNQERVDTIFQLMNQGGVFFCPTLAVFEVGEDAEDPVRRQGFEKMMEFTRLAYSEGVTLAVGSHSYVPYSSYGSAYQRELELMNACGMSLPDLIRAATWENARFLGAEVDIGSLEAGKRADLILLRSNPFENVKNMEGVRRVMLNGVWVD</sequence>
<dbReference type="GO" id="GO:0016810">
    <property type="term" value="F:hydrolase activity, acting on carbon-nitrogen (but not peptide) bonds"/>
    <property type="evidence" value="ECO:0007669"/>
    <property type="project" value="InterPro"/>
</dbReference>
<dbReference type="EMBL" id="AQHR01000107">
    <property type="protein sequence ID" value="EON75410.1"/>
    <property type="molecule type" value="Genomic_DNA"/>
</dbReference>
<dbReference type="InterPro" id="IPR006680">
    <property type="entry name" value="Amidohydro-rel"/>
</dbReference>
<dbReference type="PANTHER" id="PTHR43135:SF3">
    <property type="entry name" value="ALPHA-D-RIBOSE 1-METHYLPHOSPHONATE 5-TRIPHOSPHATE DIPHOSPHATASE"/>
    <property type="match status" value="1"/>
</dbReference>
<dbReference type="STRING" id="1232681.ADIS_4114"/>
<dbReference type="InterPro" id="IPR051781">
    <property type="entry name" value="Metallo-dep_Hydrolase"/>
</dbReference>
<dbReference type="InterPro" id="IPR011059">
    <property type="entry name" value="Metal-dep_hydrolase_composite"/>
</dbReference>
<dbReference type="AlphaFoldDB" id="R7ZMT3"/>
<dbReference type="Gene3D" id="2.30.40.10">
    <property type="entry name" value="Urease, subunit C, domain 1"/>
    <property type="match status" value="1"/>
</dbReference>
<evidence type="ECO:0000313" key="3">
    <source>
        <dbReference type="Proteomes" id="UP000013909"/>
    </source>
</evidence>
<accession>R7ZMT3</accession>
<dbReference type="InterPro" id="IPR032466">
    <property type="entry name" value="Metal_Hydrolase"/>
</dbReference>
<evidence type="ECO:0000259" key="1">
    <source>
        <dbReference type="Pfam" id="PF01979"/>
    </source>
</evidence>
<dbReference type="Pfam" id="PF01979">
    <property type="entry name" value="Amidohydro_1"/>
    <property type="match status" value="1"/>
</dbReference>
<proteinExistence type="predicted"/>
<keyword evidence="3" id="KW-1185">Reference proteome</keyword>
<dbReference type="SUPFAM" id="SSF51556">
    <property type="entry name" value="Metallo-dependent hydrolases"/>
    <property type="match status" value="1"/>
</dbReference>
<dbReference type="PANTHER" id="PTHR43135">
    <property type="entry name" value="ALPHA-D-RIBOSE 1-METHYLPHOSPHONATE 5-TRIPHOSPHATE DIPHOSPHATASE"/>
    <property type="match status" value="1"/>
</dbReference>
<evidence type="ECO:0000313" key="2">
    <source>
        <dbReference type="EMBL" id="EON75410.1"/>
    </source>
</evidence>
<keyword evidence="2" id="KW-0378">Hydrolase</keyword>
<gene>
    <name evidence="2" type="ORF">ADIS_4114</name>
</gene>
<feature type="domain" description="Amidohydrolase-related" evidence="1">
    <location>
        <begin position="63"/>
        <end position="396"/>
    </location>
</feature>
<dbReference type="Gene3D" id="1.20.58.520">
    <property type="entry name" value="Amidohydrolase"/>
    <property type="match status" value="1"/>
</dbReference>
<protein>
    <submittedName>
        <fullName evidence="2">Amidohydrolase</fullName>
    </submittedName>
</protein>
<dbReference type="SUPFAM" id="SSF51338">
    <property type="entry name" value="Composite domain of metallo-dependent hydrolases"/>
    <property type="match status" value="1"/>
</dbReference>
<dbReference type="Gene3D" id="3.40.50.10910">
    <property type="entry name" value="Amidohydrolase"/>
    <property type="match status" value="1"/>
</dbReference>
<organism evidence="2 3">
    <name type="scientific">Lunatimonas lonarensis</name>
    <dbReference type="NCBI Taxonomy" id="1232681"/>
    <lineage>
        <taxon>Bacteria</taxon>
        <taxon>Pseudomonadati</taxon>
        <taxon>Bacteroidota</taxon>
        <taxon>Cytophagia</taxon>
        <taxon>Cytophagales</taxon>
        <taxon>Cyclobacteriaceae</taxon>
    </lineage>
</organism>
<dbReference type="Gene3D" id="3.30.110.90">
    <property type="entry name" value="Amidohydrolase"/>
    <property type="match status" value="1"/>
</dbReference>
<name>R7ZMT3_9BACT</name>
<comment type="caution">
    <text evidence="2">The sequence shown here is derived from an EMBL/GenBank/DDBJ whole genome shotgun (WGS) entry which is preliminary data.</text>
</comment>